<evidence type="ECO:0000313" key="2">
    <source>
        <dbReference type="EMBL" id="MBB4640807.1"/>
    </source>
</evidence>
<proteinExistence type="predicted"/>
<dbReference type="AlphaFoldDB" id="A0A840HT69"/>
<dbReference type="Pfam" id="PF09694">
    <property type="entry name" value="Gcw_chp"/>
    <property type="match status" value="1"/>
</dbReference>
<keyword evidence="3" id="KW-1185">Reference proteome</keyword>
<name>A0A840HT69_9SPHN</name>
<reference evidence="2 3" key="1">
    <citation type="submission" date="2020-08" db="EMBL/GenBank/DDBJ databases">
        <title>Genomic Encyclopedia of Type Strains, Phase IV (KMG-IV): sequencing the most valuable type-strain genomes for metagenomic binning, comparative biology and taxonomic classification.</title>
        <authorList>
            <person name="Goeker M."/>
        </authorList>
    </citation>
    <scope>NUCLEOTIDE SEQUENCE [LARGE SCALE GENOMIC DNA]</scope>
    <source>
        <strain evidence="2 3">DSM 7465</strain>
    </source>
</reference>
<dbReference type="EMBL" id="JACHOV010000003">
    <property type="protein sequence ID" value="MBB4640807.1"/>
    <property type="molecule type" value="Genomic_DNA"/>
</dbReference>
<comment type="caution">
    <text evidence="2">The sequence shown here is derived from an EMBL/GenBank/DDBJ whole genome shotgun (WGS) entry which is preliminary data.</text>
</comment>
<organism evidence="2 3">
    <name type="scientific">Rhizorhapis suberifaciens</name>
    <name type="common">corky root of lettuce</name>
    <dbReference type="NCBI Taxonomy" id="13656"/>
    <lineage>
        <taxon>Bacteria</taxon>
        <taxon>Pseudomonadati</taxon>
        <taxon>Pseudomonadota</taxon>
        <taxon>Alphaproteobacteria</taxon>
        <taxon>Sphingomonadales</taxon>
        <taxon>Sphingomonadaceae</taxon>
        <taxon>Rhizorhapis</taxon>
    </lineage>
</organism>
<feature type="signal peptide" evidence="1">
    <location>
        <begin position="1"/>
        <end position="22"/>
    </location>
</feature>
<dbReference type="Proteomes" id="UP000575068">
    <property type="component" value="Unassembled WGS sequence"/>
</dbReference>
<dbReference type="InterPro" id="IPR010239">
    <property type="entry name" value="CHP02001"/>
</dbReference>
<sequence>MRKSILGLSAVLLATVATPAFAQDDADGITITGGATVVSDYRFRGVSQTGEEAAIQGTINVTHESGLYAGVWGSSIDLVAGASDLNTELDFYAGYSREVIPGLTADLGLLYYYYPKDGDVATDFFEPYFSLSGAVGPVNAKVGVAYAFEGQNALGDDDNIYVYTDANTAIPGTPFKLKGHVGYTDGALASTGLTGALSGNYWDWSVGAEASYKALTFGVSYVDTDIKNDAFGGPFGSPGANAIGSDAGIVFSVGASF</sequence>
<accession>A0A840HT69</accession>
<protein>
    <submittedName>
        <fullName evidence="2">Uncharacterized protein (TIGR02001 family)</fullName>
    </submittedName>
</protein>
<feature type="chain" id="PRO_5032460121" evidence="1">
    <location>
        <begin position="23"/>
        <end position="257"/>
    </location>
</feature>
<keyword evidence="1" id="KW-0732">Signal</keyword>
<evidence type="ECO:0000313" key="3">
    <source>
        <dbReference type="Proteomes" id="UP000575068"/>
    </source>
</evidence>
<dbReference type="RefSeq" id="WP_184474629.1">
    <property type="nucleotide sequence ID" value="NZ_JACHOV010000003.1"/>
</dbReference>
<evidence type="ECO:0000256" key="1">
    <source>
        <dbReference type="SAM" id="SignalP"/>
    </source>
</evidence>
<dbReference type="NCBIfam" id="TIGR02001">
    <property type="entry name" value="gcw_chp"/>
    <property type="match status" value="1"/>
</dbReference>
<gene>
    <name evidence="2" type="ORF">HNQ99_001100</name>
</gene>